<evidence type="ECO:0000256" key="1">
    <source>
        <dbReference type="SAM" id="MobiDB-lite"/>
    </source>
</evidence>
<evidence type="ECO:0000313" key="3">
    <source>
        <dbReference type="Proteomes" id="UP000292082"/>
    </source>
</evidence>
<feature type="region of interest" description="Disordered" evidence="1">
    <location>
        <begin position="370"/>
        <end position="408"/>
    </location>
</feature>
<reference evidence="2 3" key="1">
    <citation type="submission" date="2019-01" db="EMBL/GenBank/DDBJ databases">
        <title>Draft genome sequences of three monokaryotic isolates of the white-rot basidiomycete fungus Dichomitus squalens.</title>
        <authorList>
            <consortium name="DOE Joint Genome Institute"/>
            <person name="Lopez S.C."/>
            <person name="Andreopoulos B."/>
            <person name="Pangilinan J."/>
            <person name="Lipzen A."/>
            <person name="Riley R."/>
            <person name="Ahrendt S."/>
            <person name="Ng V."/>
            <person name="Barry K."/>
            <person name="Daum C."/>
            <person name="Grigoriev I.V."/>
            <person name="Hilden K.S."/>
            <person name="Makela M.R."/>
            <person name="de Vries R.P."/>
        </authorList>
    </citation>
    <scope>NUCLEOTIDE SEQUENCE [LARGE SCALE GENOMIC DNA]</scope>
    <source>
        <strain evidence="2 3">CBS 464.89</strain>
    </source>
</reference>
<accession>A0A4Q9PGY7</accession>
<evidence type="ECO:0000313" key="2">
    <source>
        <dbReference type="EMBL" id="TBU52652.1"/>
    </source>
</evidence>
<name>A0A4Q9PGY7_9APHY</name>
<feature type="compositionally biased region" description="Basic and acidic residues" evidence="1">
    <location>
        <begin position="534"/>
        <end position="549"/>
    </location>
</feature>
<dbReference type="Proteomes" id="UP000292082">
    <property type="component" value="Unassembled WGS sequence"/>
</dbReference>
<feature type="compositionally biased region" description="Basic and acidic residues" evidence="1">
    <location>
        <begin position="151"/>
        <end position="160"/>
    </location>
</feature>
<dbReference type="EMBL" id="ML145242">
    <property type="protein sequence ID" value="TBU52652.1"/>
    <property type="molecule type" value="Genomic_DNA"/>
</dbReference>
<feature type="compositionally biased region" description="Low complexity" evidence="1">
    <location>
        <begin position="650"/>
        <end position="662"/>
    </location>
</feature>
<feature type="region of interest" description="Disordered" evidence="1">
    <location>
        <begin position="631"/>
        <end position="662"/>
    </location>
</feature>
<feature type="compositionally biased region" description="Basic and acidic residues" evidence="1">
    <location>
        <begin position="558"/>
        <end position="573"/>
    </location>
</feature>
<feature type="compositionally biased region" description="Basic and acidic residues" evidence="1">
    <location>
        <begin position="595"/>
        <end position="604"/>
    </location>
</feature>
<feature type="compositionally biased region" description="Low complexity" evidence="1">
    <location>
        <begin position="383"/>
        <end position="393"/>
    </location>
</feature>
<feature type="compositionally biased region" description="Basic and acidic residues" evidence="1">
    <location>
        <begin position="631"/>
        <end position="649"/>
    </location>
</feature>
<protein>
    <submittedName>
        <fullName evidence="2">Uncharacterized protein</fullName>
    </submittedName>
</protein>
<organism evidence="2 3">
    <name type="scientific">Dichomitus squalens</name>
    <dbReference type="NCBI Taxonomy" id="114155"/>
    <lineage>
        <taxon>Eukaryota</taxon>
        <taxon>Fungi</taxon>
        <taxon>Dikarya</taxon>
        <taxon>Basidiomycota</taxon>
        <taxon>Agaricomycotina</taxon>
        <taxon>Agaricomycetes</taxon>
        <taxon>Polyporales</taxon>
        <taxon>Polyporaceae</taxon>
        <taxon>Dichomitus</taxon>
    </lineage>
</organism>
<feature type="compositionally biased region" description="Gly residues" evidence="1">
    <location>
        <begin position="394"/>
        <end position="408"/>
    </location>
</feature>
<feature type="region of interest" description="Disordered" evidence="1">
    <location>
        <begin position="422"/>
        <end position="617"/>
    </location>
</feature>
<feature type="compositionally biased region" description="Polar residues" evidence="1">
    <location>
        <begin position="37"/>
        <end position="64"/>
    </location>
</feature>
<keyword evidence="3" id="KW-1185">Reference proteome</keyword>
<gene>
    <name evidence="2" type="ORF">BD310DRAFT_1042924</name>
</gene>
<feature type="region of interest" description="Disordered" evidence="1">
    <location>
        <begin position="144"/>
        <end position="171"/>
    </location>
</feature>
<feature type="compositionally biased region" description="Low complexity" evidence="1">
    <location>
        <begin position="21"/>
        <end position="32"/>
    </location>
</feature>
<feature type="region of interest" description="Disordered" evidence="1">
    <location>
        <begin position="1"/>
        <end position="103"/>
    </location>
</feature>
<feature type="compositionally biased region" description="Polar residues" evidence="1">
    <location>
        <begin position="470"/>
        <end position="481"/>
    </location>
</feature>
<feature type="compositionally biased region" description="Basic and acidic residues" evidence="1">
    <location>
        <begin position="443"/>
        <end position="468"/>
    </location>
</feature>
<proteinExistence type="predicted"/>
<sequence length="662" mass="68230">MAGIPPTLNTTHPGTPANEWARSTTTAAFARTDPAPATNQPSTHSMAINPSPLGGSSISATDSPNKGPFDPQFVPPGDQVPGAYPVTPGDSNPAAQTSVRDTAVRAAEVASQMASNAATTAASYLPKGVVDTVTSYIPTSHATSTMSTARASEHDAEHKTSLPTTEYGGASTGEHVGGVGSLPGPMNEPGVAKLPQENTDEERYVTAGTVAATLASATYGLKDATLSGSQSAARTAQQTAQNAAQTAQATTQQAAGTVQGTAKQASNTAKQYVPGTQTTAVTASTLPSREFMGAQPGDRSSGAGALPGYQNESHVARLPEESIHPQYDSGNVDTAAQVAMLPSDEKYGNEAAFGDMRHVAGVGALIGDRSEQGVARLPDERQGTGTTGQTGTRGDPGAGLTGPTGATGVGALVVTRDDQGRQGVNVMDSQGSHAASGVAAPTVERKDKEKTIEAKPKEEGDKKDEGKKASGQSEPKGQPNKSGDWGSKGLTPKDLDIGNGQRRAVQADPLHANIRPRAHGLGGPGARWGSNAVDGDHARDDLKHDESDGQPKGSGYDTEYHPAELHPPEETKGNPESQTAEGEKSLGATQADASRPPEEQKPPHVQDTQTQRKATFMEKMKGEAKVLLGKIEGKHDKVAEGQRLKHPTTEEAAAEAPPAQTK</sequence>
<dbReference type="AlphaFoldDB" id="A0A4Q9PGY7"/>
<feature type="compositionally biased region" description="Polar residues" evidence="1">
    <location>
        <begin position="89"/>
        <end position="100"/>
    </location>
</feature>